<proteinExistence type="inferred from homology"/>
<dbReference type="Pfam" id="PF01408">
    <property type="entry name" value="GFO_IDH_MocA"/>
    <property type="match status" value="1"/>
</dbReference>
<dbReference type="InterPro" id="IPR055170">
    <property type="entry name" value="GFO_IDH_MocA-like_dom"/>
</dbReference>
<name>A0A4Q7WYH0_9ACTN</name>
<evidence type="ECO:0000259" key="4">
    <source>
        <dbReference type="Pfam" id="PF22725"/>
    </source>
</evidence>
<evidence type="ECO:0000313" key="5">
    <source>
        <dbReference type="EMBL" id="RZU15368.1"/>
    </source>
</evidence>
<dbReference type="RefSeq" id="WP_130443896.1">
    <property type="nucleotide sequence ID" value="NZ_SHKR01000012.1"/>
</dbReference>
<keyword evidence="6" id="KW-1185">Reference proteome</keyword>
<dbReference type="Proteomes" id="UP000292027">
    <property type="component" value="Unassembled WGS sequence"/>
</dbReference>
<evidence type="ECO:0000313" key="6">
    <source>
        <dbReference type="Proteomes" id="UP000292027"/>
    </source>
</evidence>
<evidence type="ECO:0000256" key="2">
    <source>
        <dbReference type="ARBA" id="ARBA00023002"/>
    </source>
</evidence>
<accession>A0A4Q7WYH0</accession>
<dbReference type="Gene3D" id="3.40.50.720">
    <property type="entry name" value="NAD(P)-binding Rossmann-like Domain"/>
    <property type="match status" value="1"/>
</dbReference>
<dbReference type="Pfam" id="PF22725">
    <property type="entry name" value="GFO_IDH_MocA_C3"/>
    <property type="match status" value="1"/>
</dbReference>
<reference evidence="5 6" key="1">
    <citation type="journal article" date="2015" name="Stand. Genomic Sci.">
        <title>Genomic Encyclopedia of Bacterial and Archaeal Type Strains, Phase III: the genomes of soil and plant-associated and newly described type strains.</title>
        <authorList>
            <person name="Whitman W.B."/>
            <person name="Woyke T."/>
            <person name="Klenk H.P."/>
            <person name="Zhou Y."/>
            <person name="Lilburn T.G."/>
            <person name="Beck B.J."/>
            <person name="De Vos P."/>
            <person name="Vandamme P."/>
            <person name="Eisen J.A."/>
            <person name="Garrity G."/>
            <person name="Hugenholtz P."/>
            <person name="Kyrpides N.C."/>
        </authorList>
    </citation>
    <scope>NUCLEOTIDE SEQUENCE [LARGE SCALE GENOMIC DNA]</scope>
    <source>
        <strain evidence="5 6">VKM Ac-2540</strain>
    </source>
</reference>
<feature type="domain" description="GFO/IDH/MocA-like oxidoreductase" evidence="4">
    <location>
        <begin position="139"/>
        <end position="248"/>
    </location>
</feature>
<dbReference type="InterPro" id="IPR050984">
    <property type="entry name" value="Gfo/Idh/MocA_domain"/>
</dbReference>
<dbReference type="GO" id="GO:0016491">
    <property type="term" value="F:oxidoreductase activity"/>
    <property type="evidence" value="ECO:0007669"/>
    <property type="project" value="UniProtKB-KW"/>
</dbReference>
<keyword evidence="2" id="KW-0560">Oxidoreductase</keyword>
<dbReference type="AlphaFoldDB" id="A0A4Q7WYH0"/>
<dbReference type="EMBL" id="SHKR01000012">
    <property type="protein sequence ID" value="RZU15368.1"/>
    <property type="molecule type" value="Genomic_DNA"/>
</dbReference>
<dbReference type="PANTHER" id="PTHR22604">
    <property type="entry name" value="OXIDOREDUCTASES"/>
    <property type="match status" value="1"/>
</dbReference>
<sequence length="333" mass="35674">MGIDRVRWGIVATGNISTQFTHDLGLLPDDAVATAVASRSQDSADRFAAEFGIPNAYDDYRKLIDSGDVDVIYIGTPHPQHYAIARTALQAGIAVLCEKPVTLTAKQARDLVAVAAEHKTLFAEAMWMRTNPVIQAVFKDLAAGVIGEPQQVVADFAFHKPSLPSRLLDPALGGGSLMDGGIYPMTFAYMALGRPAEVKAVGSLNEDGVDLNVAMAWRYDSGAVAALTCGLRSQNPWVASISGPEGSLQLPHRFHHPEYYVRTTASGAERIDVPTHGRGYHYEAGAVMEALRAGALEVPALPHAATLEILDLLDETRSQIGVRYPGDDDDLSG</sequence>
<comment type="caution">
    <text evidence="5">The sequence shown here is derived from an EMBL/GenBank/DDBJ whole genome shotgun (WGS) entry which is preliminary data.</text>
</comment>
<dbReference type="SUPFAM" id="SSF51735">
    <property type="entry name" value="NAD(P)-binding Rossmann-fold domains"/>
    <property type="match status" value="1"/>
</dbReference>
<dbReference type="OrthoDB" id="9815825at2"/>
<evidence type="ECO:0000259" key="3">
    <source>
        <dbReference type="Pfam" id="PF01408"/>
    </source>
</evidence>
<protein>
    <submittedName>
        <fullName evidence="5">Dehydrogenase</fullName>
    </submittedName>
</protein>
<evidence type="ECO:0000256" key="1">
    <source>
        <dbReference type="ARBA" id="ARBA00010928"/>
    </source>
</evidence>
<comment type="similarity">
    <text evidence="1">Belongs to the Gfo/Idh/MocA family.</text>
</comment>
<dbReference type="GO" id="GO:0000166">
    <property type="term" value="F:nucleotide binding"/>
    <property type="evidence" value="ECO:0007669"/>
    <property type="project" value="InterPro"/>
</dbReference>
<dbReference type="Gene3D" id="3.30.360.10">
    <property type="entry name" value="Dihydrodipicolinate Reductase, domain 2"/>
    <property type="match status" value="1"/>
</dbReference>
<gene>
    <name evidence="5" type="ORF">EV645_2905</name>
</gene>
<organism evidence="5 6">
    <name type="scientific">Kribbella rubisoli</name>
    <dbReference type="NCBI Taxonomy" id="3075929"/>
    <lineage>
        <taxon>Bacteria</taxon>
        <taxon>Bacillati</taxon>
        <taxon>Actinomycetota</taxon>
        <taxon>Actinomycetes</taxon>
        <taxon>Propionibacteriales</taxon>
        <taxon>Kribbellaceae</taxon>
        <taxon>Kribbella</taxon>
    </lineage>
</organism>
<feature type="domain" description="Gfo/Idh/MocA-like oxidoreductase N-terminal" evidence="3">
    <location>
        <begin position="6"/>
        <end position="122"/>
    </location>
</feature>
<dbReference type="InterPro" id="IPR036291">
    <property type="entry name" value="NAD(P)-bd_dom_sf"/>
</dbReference>
<dbReference type="InterPro" id="IPR000683">
    <property type="entry name" value="Gfo/Idh/MocA-like_OxRdtase_N"/>
</dbReference>
<dbReference type="PANTHER" id="PTHR22604:SF105">
    <property type="entry name" value="TRANS-1,2-DIHYDROBENZENE-1,2-DIOL DEHYDROGENASE"/>
    <property type="match status" value="1"/>
</dbReference>
<dbReference type="SUPFAM" id="SSF55347">
    <property type="entry name" value="Glyceraldehyde-3-phosphate dehydrogenase-like, C-terminal domain"/>
    <property type="match status" value="1"/>
</dbReference>